<organism evidence="16 17">
    <name type="scientific">Cutibacterium granulosum</name>
    <dbReference type="NCBI Taxonomy" id="33011"/>
    <lineage>
        <taxon>Bacteria</taxon>
        <taxon>Bacillati</taxon>
        <taxon>Actinomycetota</taxon>
        <taxon>Actinomycetes</taxon>
        <taxon>Propionibacteriales</taxon>
        <taxon>Propionibacteriaceae</taxon>
        <taxon>Cutibacterium</taxon>
    </lineage>
</organism>
<evidence type="ECO:0000256" key="12">
    <source>
        <dbReference type="ARBA" id="ARBA00048126"/>
    </source>
</evidence>
<dbReference type="eggNOG" id="COG0111">
    <property type="taxonomic scope" value="Bacteria"/>
</dbReference>
<comment type="similarity">
    <text evidence="3 14">Belongs to the D-isomer specific 2-hydroxyacid dehydrogenase family.</text>
</comment>
<dbReference type="PANTHER" id="PTHR42789:SF1">
    <property type="entry name" value="D-ISOMER SPECIFIC 2-HYDROXYACID DEHYDROGENASE FAMILY PROTEIN (AFU_ORTHOLOGUE AFUA_6G10090)"/>
    <property type="match status" value="1"/>
</dbReference>
<accession>A0A239WSW2</accession>
<evidence type="ECO:0000313" key="17">
    <source>
        <dbReference type="Proteomes" id="UP000215332"/>
    </source>
</evidence>
<dbReference type="EC" id="1.1.1.399" evidence="4"/>
<evidence type="ECO:0000256" key="9">
    <source>
        <dbReference type="ARBA" id="ARBA00023027"/>
    </source>
</evidence>
<comment type="catalytic activity">
    <reaction evidence="12">
        <text>(R)-2-hydroxyglutarate + NAD(+) = 2-oxoglutarate + NADH + H(+)</text>
        <dbReference type="Rhea" id="RHEA:49612"/>
        <dbReference type="ChEBI" id="CHEBI:15378"/>
        <dbReference type="ChEBI" id="CHEBI:15801"/>
        <dbReference type="ChEBI" id="CHEBI:16810"/>
        <dbReference type="ChEBI" id="CHEBI:57540"/>
        <dbReference type="ChEBI" id="CHEBI:57945"/>
        <dbReference type="EC" id="1.1.1.399"/>
    </reaction>
</comment>
<evidence type="ECO:0000256" key="6">
    <source>
        <dbReference type="ARBA" id="ARBA00021582"/>
    </source>
</evidence>
<keyword evidence="9" id="KW-0520">NAD</keyword>
<dbReference type="SUPFAM" id="SSF51735">
    <property type="entry name" value="NAD(P)-binding Rossmann-fold domains"/>
    <property type="match status" value="1"/>
</dbReference>
<evidence type="ECO:0000256" key="7">
    <source>
        <dbReference type="ARBA" id="ARBA00022605"/>
    </source>
</evidence>
<evidence type="ECO:0000256" key="3">
    <source>
        <dbReference type="ARBA" id="ARBA00005854"/>
    </source>
</evidence>
<dbReference type="Pfam" id="PF02826">
    <property type="entry name" value="2-Hacid_dh_C"/>
    <property type="match status" value="1"/>
</dbReference>
<dbReference type="Proteomes" id="UP000215332">
    <property type="component" value="Chromosome 1"/>
</dbReference>
<feature type="domain" description="ACT" evidence="15">
    <location>
        <begin position="338"/>
        <end position="405"/>
    </location>
</feature>
<dbReference type="InterPro" id="IPR045865">
    <property type="entry name" value="ACT-like_dom_sf"/>
</dbReference>
<keyword evidence="10" id="KW-0718">Serine biosynthesis</keyword>
<reference evidence="16 17" key="1">
    <citation type="submission" date="2017-06" db="EMBL/GenBank/DDBJ databases">
        <authorList>
            <consortium name="Pathogen Informatics"/>
        </authorList>
    </citation>
    <scope>NUCLEOTIDE SEQUENCE [LARGE SCALE GENOMIC DNA]</scope>
    <source>
        <strain evidence="16 17">NCTC11865</strain>
    </source>
</reference>
<evidence type="ECO:0000313" key="16">
    <source>
        <dbReference type="EMBL" id="SNV36888.1"/>
    </source>
</evidence>
<evidence type="ECO:0000256" key="5">
    <source>
        <dbReference type="ARBA" id="ARBA00013143"/>
    </source>
</evidence>
<dbReference type="InterPro" id="IPR054480">
    <property type="entry name" value="AHAS_small-like_ACT"/>
</dbReference>
<keyword evidence="8 14" id="KW-0560">Oxidoreductase</keyword>
<dbReference type="Pfam" id="PF00389">
    <property type="entry name" value="2-Hacid_dh"/>
    <property type="match status" value="1"/>
</dbReference>
<dbReference type="InterPro" id="IPR006139">
    <property type="entry name" value="D-isomer_2_OHA_DH_cat_dom"/>
</dbReference>
<comment type="function">
    <text evidence="1">Catalyzes the reversible oxidation of 3-phospho-D-glycerate to 3-phosphonooxypyruvate, the first step of the phosphorylated L-serine biosynthesis pathway. Also catalyzes the reversible oxidation of 2-hydroxyglutarate to 2-oxoglutarate.</text>
</comment>
<dbReference type="EMBL" id="LT906441">
    <property type="protein sequence ID" value="SNV36888.1"/>
    <property type="molecule type" value="Genomic_DNA"/>
</dbReference>
<dbReference type="Gene3D" id="3.40.50.720">
    <property type="entry name" value="NAD(P)-binding Rossmann-like Domain"/>
    <property type="match status" value="2"/>
</dbReference>
<dbReference type="PROSITE" id="PS51671">
    <property type="entry name" value="ACT"/>
    <property type="match status" value="1"/>
</dbReference>
<evidence type="ECO:0000256" key="4">
    <source>
        <dbReference type="ARBA" id="ARBA00013001"/>
    </source>
</evidence>
<name>A0A239WSW2_9ACTN</name>
<evidence type="ECO:0000256" key="14">
    <source>
        <dbReference type="RuleBase" id="RU003719"/>
    </source>
</evidence>
<dbReference type="Pfam" id="PF22629">
    <property type="entry name" value="ACT_AHAS_ss"/>
    <property type="match status" value="1"/>
</dbReference>
<gene>
    <name evidence="16" type="primary">serA</name>
    <name evidence="16" type="ORF">SAMEA4412665_01426</name>
</gene>
<dbReference type="GO" id="GO:0004617">
    <property type="term" value="F:phosphoglycerate dehydrogenase activity"/>
    <property type="evidence" value="ECO:0007669"/>
    <property type="project" value="UniProtKB-EC"/>
</dbReference>
<dbReference type="SUPFAM" id="SSF55021">
    <property type="entry name" value="ACT-like"/>
    <property type="match status" value="1"/>
</dbReference>
<evidence type="ECO:0000256" key="2">
    <source>
        <dbReference type="ARBA" id="ARBA00005216"/>
    </source>
</evidence>
<dbReference type="InterPro" id="IPR002912">
    <property type="entry name" value="ACT_dom"/>
</dbReference>
<dbReference type="InterPro" id="IPR050857">
    <property type="entry name" value="D-2-hydroxyacid_DH"/>
</dbReference>
<keyword evidence="7" id="KW-0028">Amino-acid biosynthesis</keyword>
<evidence type="ECO:0000259" key="15">
    <source>
        <dbReference type="PROSITE" id="PS51671"/>
    </source>
</evidence>
<dbReference type="SUPFAM" id="SSF52283">
    <property type="entry name" value="Formate/glycerate dehydrogenase catalytic domain-like"/>
    <property type="match status" value="1"/>
</dbReference>
<dbReference type="KEGG" id="cgrn:4412665_01426"/>
<proteinExistence type="inferred from homology"/>
<evidence type="ECO:0000256" key="13">
    <source>
        <dbReference type="ARBA" id="ARBA00048731"/>
    </source>
</evidence>
<dbReference type="UniPathway" id="UPA00135">
    <property type="reaction ID" value="UER00196"/>
</dbReference>
<dbReference type="InterPro" id="IPR036291">
    <property type="entry name" value="NAD(P)-bd_dom_sf"/>
</dbReference>
<dbReference type="GO" id="GO:0047545">
    <property type="term" value="F:(S)-2-hydroxyglutarate dehydrogenase activity"/>
    <property type="evidence" value="ECO:0007669"/>
    <property type="project" value="UniProtKB-ARBA"/>
</dbReference>
<dbReference type="InterPro" id="IPR006140">
    <property type="entry name" value="D-isomer_DH_NAD-bd"/>
</dbReference>
<dbReference type="PANTHER" id="PTHR42789">
    <property type="entry name" value="D-ISOMER SPECIFIC 2-HYDROXYACID DEHYDROGENASE FAMILY PROTEIN (AFU_ORTHOLOGUE AFUA_6G10090)"/>
    <property type="match status" value="1"/>
</dbReference>
<dbReference type="CDD" id="cd12176">
    <property type="entry name" value="PGDH_3"/>
    <property type="match status" value="1"/>
</dbReference>
<evidence type="ECO:0000256" key="11">
    <source>
        <dbReference type="ARBA" id="ARBA00030455"/>
    </source>
</evidence>
<protein>
    <recommendedName>
        <fullName evidence="6">D-3-phosphoglycerate dehydrogenase</fullName>
        <ecNumber evidence="4">1.1.1.399</ecNumber>
        <ecNumber evidence="5">1.1.1.95</ecNumber>
    </recommendedName>
    <alternativeName>
        <fullName evidence="11">2-oxoglutarate reductase</fullName>
    </alternativeName>
</protein>
<evidence type="ECO:0000256" key="10">
    <source>
        <dbReference type="ARBA" id="ARBA00023299"/>
    </source>
</evidence>
<sequence>MRPLPRLACMKALLLENIHDEAVRTLREAGYEVERVSGALGEDELIEALDGVDLLGVRSRTQVTPKVVAQRGETLTAVGAFCIGTNQLALDDLARAGVAAFNAPFSNTRSVVELVISEIIALARRLGDRNTQMHHGVWRKSAIGSHEVRGRTLGIVGYGNIGAQISVLAEALGLSVMYYDVADKLPMGNAHRCDSLEELLQSVDVVTVHVDGRADNTLLFGEQEFSMMRPRSLFLNLSRGHVVDVAALADNLRTGHLAGAAVDVYPSEPRSGDEPFVSELQSLDNVILTPHVGGSTQEAQIDIGRYVAGKLIDYSERASTSMSVNLPDITTGATPGARIGHLHLNMPGIMADLNRLVADHGGNVTYQALATRGELGYTVLDIDETDRELLVDVTRLEGTIRARVL</sequence>
<comment type="catalytic activity">
    <reaction evidence="13">
        <text>(2R)-3-phosphoglycerate + NAD(+) = 3-phosphooxypyruvate + NADH + H(+)</text>
        <dbReference type="Rhea" id="RHEA:12641"/>
        <dbReference type="ChEBI" id="CHEBI:15378"/>
        <dbReference type="ChEBI" id="CHEBI:18110"/>
        <dbReference type="ChEBI" id="CHEBI:57540"/>
        <dbReference type="ChEBI" id="CHEBI:57945"/>
        <dbReference type="ChEBI" id="CHEBI:58272"/>
        <dbReference type="EC" id="1.1.1.95"/>
    </reaction>
</comment>
<dbReference type="Gene3D" id="3.30.70.260">
    <property type="match status" value="1"/>
</dbReference>
<dbReference type="EC" id="1.1.1.95" evidence="5"/>
<dbReference type="PROSITE" id="PS00065">
    <property type="entry name" value="D_2_HYDROXYACID_DH_1"/>
    <property type="match status" value="1"/>
</dbReference>
<dbReference type="NCBIfam" id="NF008759">
    <property type="entry name" value="PRK11790.1"/>
    <property type="match status" value="1"/>
</dbReference>
<dbReference type="GO" id="GO:0006564">
    <property type="term" value="P:L-serine biosynthetic process"/>
    <property type="evidence" value="ECO:0007669"/>
    <property type="project" value="UniProtKB-KW"/>
</dbReference>
<dbReference type="AlphaFoldDB" id="A0A239WSW2"/>
<dbReference type="InterPro" id="IPR029752">
    <property type="entry name" value="D-isomer_DH_CS1"/>
</dbReference>
<dbReference type="CDD" id="cd04901">
    <property type="entry name" value="ACT_3PGDH"/>
    <property type="match status" value="1"/>
</dbReference>
<evidence type="ECO:0000256" key="8">
    <source>
        <dbReference type="ARBA" id="ARBA00023002"/>
    </source>
</evidence>
<comment type="pathway">
    <text evidence="2">Amino-acid biosynthesis; L-serine biosynthesis; L-serine from 3-phospho-D-glycerate: step 1/3.</text>
</comment>
<dbReference type="GO" id="GO:0051287">
    <property type="term" value="F:NAD binding"/>
    <property type="evidence" value="ECO:0007669"/>
    <property type="project" value="InterPro"/>
</dbReference>
<evidence type="ECO:0000256" key="1">
    <source>
        <dbReference type="ARBA" id="ARBA00003800"/>
    </source>
</evidence>
<dbReference type="FunFam" id="3.40.50.720:FF:000041">
    <property type="entry name" value="D-3-phosphoglycerate dehydrogenase"/>
    <property type="match status" value="1"/>
</dbReference>